<gene>
    <name evidence="2" type="ORF">GCM10020369_28150</name>
</gene>
<evidence type="ECO:0008006" key="4">
    <source>
        <dbReference type="Google" id="ProtNLM"/>
    </source>
</evidence>
<feature type="signal peptide" evidence="1">
    <location>
        <begin position="1"/>
        <end position="23"/>
    </location>
</feature>
<keyword evidence="3" id="KW-1185">Reference proteome</keyword>
<evidence type="ECO:0000313" key="3">
    <source>
        <dbReference type="Proteomes" id="UP001501676"/>
    </source>
</evidence>
<protein>
    <recommendedName>
        <fullName evidence="4">Secreted protein</fullName>
    </recommendedName>
</protein>
<comment type="caution">
    <text evidence="2">The sequence shown here is derived from an EMBL/GenBank/DDBJ whole genome shotgun (WGS) entry which is preliminary data.</text>
</comment>
<dbReference type="EMBL" id="BAAAYN010000017">
    <property type="protein sequence ID" value="GAA3387059.1"/>
    <property type="molecule type" value="Genomic_DNA"/>
</dbReference>
<dbReference type="Proteomes" id="UP001501676">
    <property type="component" value="Unassembled WGS sequence"/>
</dbReference>
<proteinExistence type="predicted"/>
<organism evidence="2 3">
    <name type="scientific">Cryptosporangium minutisporangium</name>
    <dbReference type="NCBI Taxonomy" id="113569"/>
    <lineage>
        <taxon>Bacteria</taxon>
        <taxon>Bacillati</taxon>
        <taxon>Actinomycetota</taxon>
        <taxon>Actinomycetes</taxon>
        <taxon>Cryptosporangiales</taxon>
        <taxon>Cryptosporangiaceae</taxon>
        <taxon>Cryptosporangium</taxon>
    </lineage>
</organism>
<reference evidence="3" key="1">
    <citation type="journal article" date="2019" name="Int. J. Syst. Evol. Microbiol.">
        <title>The Global Catalogue of Microorganisms (GCM) 10K type strain sequencing project: providing services to taxonomists for standard genome sequencing and annotation.</title>
        <authorList>
            <consortium name="The Broad Institute Genomics Platform"/>
            <consortium name="The Broad Institute Genome Sequencing Center for Infectious Disease"/>
            <person name="Wu L."/>
            <person name="Ma J."/>
        </authorList>
    </citation>
    <scope>NUCLEOTIDE SEQUENCE [LARGE SCALE GENOMIC DNA]</scope>
    <source>
        <strain evidence="3">JCM 9458</strain>
    </source>
</reference>
<feature type="chain" id="PRO_5045981661" description="Secreted protein" evidence="1">
    <location>
        <begin position="24"/>
        <end position="168"/>
    </location>
</feature>
<evidence type="ECO:0000313" key="2">
    <source>
        <dbReference type="EMBL" id="GAA3387059.1"/>
    </source>
</evidence>
<sequence length="168" mass="17153">MKKIIAIGAISIGLVGVAGPAEADRPPTTSGTFVLPGTTSAGANGYCPFDVRIDFTSRQRVRETTEPDGTKVTKATGNATATVTNVSTGKTLRYNISGPGTTTTHPDGAFEGDLTGANLLSTTVANSYSGVPQLAYTTGRVRFSVAASGLTTSYQLNGRSTDVCAALS</sequence>
<keyword evidence="1" id="KW-0732">Signal</keyword>
<accession>A0ABP6SY00</accession>
<name>A0ABP6SY00_9ACTN</name>
<dbReference type="RefSeq" id="WP_345728501.1">
    <property type="nucleotide sequence ID" value="NZ_BAAAYN010000017.1"/>
</dbReference>
<evidence type="ECO:0000256" key="1">
    <source>
        <dbReference type="SAM" id="SignalP"/>
    </source>
</evidence>